<dbReference type="EMBL" id="JBHEZY010000024">
    <property type="protein sequence ID" value="MFC1435999.1"/>
    <property type="molecule type" value="Genomic_DNA"/>
</dbReference>
<name>A0ABV6XCS4_9ACTN</name>
<sequence length="110" mass="12020">MPDDREELPFRIEFDAASGQVVLWVTIQQRRATSIRRIEVPSLEALTLAVAEHERESRVHRRLAEGLVQAAVDHLGADPVRIYAAAAELQDPASTIALGSLLELPAKAAS</sequence>
<protein>
    <submittedName>
        <fullName evidence="1">Uncharacterized protein</fullName>
    </submittedName>
</protein>
<evidence type="ECO:0000313" key="1">
    <source>
        <dbReference type="EMBL" id="MFC1435999.1"/>
    </source>
</evidence>
<dbReference type="RefSeq" id="WP_380559384.1">
    <property type="nucleotide sequence ID" value="NZ_JBHEZY010000024.1"/>
</dbReference>
<accession>A0ABV6XCS4</accession>
<evidence type="ECO:0000313" key="2">
    <source>
        <dbReference type="Proteomes" id="UP001592530"/>
    </source>
</evidence>
<dbReference type="Proteomes" id="UP001592530">
    <property type="component" value="Unassembled WGS sequence"/>
</dbReference>
<organism evidence="1 2">
    <name type="scientific">Streptacidiphilus alkalitolerans</name>
    <dbReference type="NCBI Taxonomy" id="3342712"/>
    <lineage>
        <taxon>Bacteria</taxon>
        <taxon>Bacillati</taxon>
        <taxon>Actinomycetota</taxon>
        <taxon>Actinomycetes</taxon>
        <taxon>Kitasatosporales</taxon>
        <taxon>Streptomycetaceae</taxon>
        <taxon>Streptacidiphilus</taxon>
    </lineage>
</organism>
<reference evidence="1 2" key="1">
    <citation type="submission" date="2024-09" db="EMBL/GenBank/DDBJ databases">
        <authorList>
            <person name="Lee S.D."/>
        </authorList>
    </citation>
    <scope>NUCLEOTIDE SEQUENCE [LARGE SCALE GENOMIC DNA]</scope>
    <source>
        <strain evidence="1 2">N1-3</strain>
    </source>
</reference>
<comment type="caution">
    <text evidence="1">The sequence shown here is derived from an EMBL/GenBank/DDBJ whole genome shotgun (WGS) entry which is preliminary data.</text>
</comment>
<proteinExistence type="predicted"/>
<gene>
    <name evidence="1" type="ORF">ACEZDB_35740</name>
</gene>